<protein>
    <submittedName>
        <fullName evidence="3">GDSL-like Lipase/Acylhydrolase</fullName>
    </submittedName>
</protein>
<evidence type="ECO:0000313" key="3">
    <source>
        <dbReference type="EMBL" id="VEU57053.1"/>
    </source>
</evidence>
<keyword evidence="1" id="KW-0472">Membrane</keyword>
<evidence type="ECO:0000313" key="4">
    <source>
        <dbReference type="Proteomes" id="UP000289557"/>
    </source>
</evidence>
<organism evidence="3 4">
    <name type="scientific">Mycoplasmoides pneumoniae</name>
    <name type="common">Mycoplasma pneumoniae</name>
    <dbReference type="NCBI Taxonomy" id="2104"/>
    <lineage>
        <taxon>Bacteria</taxon>
        <taxon>Bacillati</taxon>
        <taxon>Mycoplasmatota</taxon>
        <taxon>Mycoplasmoidales</taxon>
        <taxon>Mycoplasmoidaceae</taxon>
        <taxon>Mycoplasmoides</taxon>
    </lineage>
</organism>
<dbReference type="InterPro" id="IPR051532">
    <property type="entry name" value="Ester_Hydrolysis_Enzymes"/>
</dbReference>
<evidence type="ECO:0000259" key="2">
    <source>
        <dbReference type="Pfam" id="PF13472"/>
    </source>
</evidence>
<dbReference type="Gene3D" id="3.40.50.1110">
    <property type="entry name" value="SGNH hydrolase"/>
    <property type="match status" value="2"/>
</dbReference>
<dbReference type="InterPro" id="IPR013830">
    <property type="entry name" value="SGNH_hydro"/>
</dbReference>
<feature type="transmembrane region" description="Helical" evidence="1">
    <location>
        <begin position="9"/>
        <end position="32"/>
    </location>
</feature>
<feature type="domain" description="SGNH hydrolase-type esterase" evidence="2">
    <location>
        <begin position="543"/>
        <end position="677"/>
    </location>
</feature>
<dbReference type="AlphaFoldDB" id="A0AAV5NAW4"/>
<dbReference type="EMBL" id="LR214945">
    <property type="protein sequence ID" value="VEU57053.1"/>
    <property type="molecule type" value="Genomic_DNA"/>
</dbReference>
<dbReference type="CDD" id="cd00229">
    <property type="entry name" value="SGNH_hydrolase"/>
    <property type="match status" value="1"/>
</dbReference>
<dbReference type="Pfam" id="PF13472">
    <property type="entry name" value="Lipase_GDSL_2"/>
    <property type="match status" value="1"/>
</dbReference>
<dbReference type="GO" id="GO:0004622">
    <property type="term" value="F:phosphatidylcholine lysophospholipase activity"/>
    <property type="evidence" value="ECO:0007669"/>
    <property type="project" value="TreeGrafter"/>
</dbReference>
<sequence>MKKRTKYRYWLNSLAFFGCGVSVGAFFTLFLMGTQSDVSPLFVKNINIQLPSSTHQQKIEPLNLPTNISKTEIASWGSEFQSKVLDFYARDGEEHDNKIRYQLPSLSFAWTGGKELVSDFARLHGARNFVAYFDQYWRFWSNPNWPAGQVDRVDVLCEWNSDKQTISDINFSDQFVFASARFEGKIANFGFAGQTMKDINESFQERVLSIYKPRTLVYLTSQADAERVDYYEEFVNNLTALIKKQVGEKAEKDNFFILQLHWKTNDSAFNEKLSVLNFVALATVKQLTDQNRNFASKIKVVDHFEGDFVPSDWLSGNYLSEDKVSLSLQGEFAIGKQLAQVLKATGAEPLPVEVTEPSLEAIPINEETQFDVKNYYSFGHYHDTNVINDRIDFDDPNYNLETDFFNNAKANLVTTSNPFTVTWKTKTKELEIESTEVNPNGLQYQLSFASDFNARDIKKRPTSYLRWNGTITNKQIDISLYWKYIHKALDIKENEPLNYLLQITRTDGQGSYQVINGWINKEKDNTPTIFDFLKDKTQANWLFIGDSMTHGVGTDGYSSAPQLLEQSLKNDFGRYRDVVINSAINGSNTSLELYMQNHRFKQYNNIDVYVLNLGTNDINQLAQGVYTVEQYKHNLTQILDLLHTQSPQAHVVLANIAPSSLLRSSEKNWKTFNDFLEGIPKDSNYSSFVHLLDQKSLFLQLAKVSGIDINENKLFNTDFLKKSFYFADKFSHLSVNGNVEYMRNILTTVGFDWQNSAFASLGYLSFGYLKKPATVVELP</sequence>
<reference evidence="3 4" key="1">
    <citation type="submission" date="2019-01" db="EMBL/GenBank/DDBJ databases">
        <authorList>
            <consortium name="Pathogen Informatics"/>
        </authorList>
    </citation>
    <scope>NUCLEOTIDE SEQUENCE [LARGE SCALE GENOMIC DNA]</scope>
    <source>
        <strain evidence="3 4">NCTC10119</strain>
    </source>
</reference>
<evidence type="ECO:0000256" key="1">
    <source>
        <dbReference type="SAM" id="Phobius"/>
    </source>
</evidence>
<proteinExistence type="predicted"/>
<accession>A0AAV5NAW4</accession>
<dbReference type="InterPro" id="IPR036514">
    <property type="entry name" value="SGNH_hydro_sf"/>
</dbReference>
<dbReference type="PANTHER" id="PTHR30383">
    <property type="entry name" value="THIOESTERASE 1/PROTEASE 1/LYSOPHOSPHOLIPASE L1"/>
    <property type="match status" value="1"/>
</dbReference>
<dbReference type="Proteomes" id="UP000289557">
    <property type="component" value="Chromosome"/>
</dbReference>
<dbReference type="SUPFAM" id="SSF52266">
    <property type="entry name" value="SGNH hydrolase"/>
    <property type="match status" value="1"/>
</dbReference>
<gene>
    <name evidence="3" type="ORF">NCTC10119_00321</name>
</gene>
<keyword evidence="1" id="KW-1133">Transmembrane helix</keyword>
<keyword evidence="1" id="KW-0812">Transmembrane</keyword>
<dbReference type="PROSITE" id="PS51257">
    <property type="entry name" value="PROKAR_LIPOPROTEIN"/>
    <property type="match status" value="1"/>
</dbReference>
<dbReference type="PANTHER" id="PTHR30383:SF5">
    <property type="entry name" value="SGNH HYDROLASE-TYPE ESTERASE DOMAIN-CONTAINING PROTEIN"/>
    <property type="match status" value="1"/>
</dbReference>
<name>A0AAV5NAW4_MYCPM</name>